<accession>J3N287</accession>
<dbReference type="Gramene" id="OB10G16350.1">
    <property type="protein sequence ID" value="OB10G16350.1"/>
    <property type="gene ID" value="OB10G16350"/>
</dbReference>
<organism evidence="2">
    <name type="scientific">Oryza brachyantha</name>
    <name type="common">malo sina</name>
    <dbReference type="NCBI Taxonomy" id="4533"/>
    <lineage>
        <taxon>Eukaryota</taxon>
        <taxon>Viridiplantae</taxon>
        <taxon>Streptophyta</taxon>
        <taxon>Embryophyta</taxon>
        <taxon>Tracheophyta</taxon>
        <taxon>Spermatophyta</taxon>
        <taxon>Magnoliopsida</taxon>
        <taxon>Liliopsida</taxon>
        <taxon>Poales</taxon>
        <taxon>Poaceae</taxon>
        <taxon>BOP clade</taxon>
        <taxon>Oryzoideae</taxon>
        <taxon>Oryzeae</taxon>
        <taxon>Oryzinae</taxon>
        <taxon>Oryza</taxon>
    </lineage>
</organism>
<dbReference type="Proteomes" id="UP000006038">
    <property type="component" value="Chromosome 10"/>
</dbReference>
<feature type="compositionally biased region" description="Basic and acidic residues" evidence="1">
    <location>
        <begin position="66"/>
        <end position="75"/>
    </location>
</feature>
<dbReference type="AlphaFoldDB" id="J3N287"/>
<name>J3N287_ORYBR</name>
<feature type="region of interest" description="Disordered" evidence="1">
    <location>
        <begin position="1"/>
        <end position="102"/>
    </location>
</feature>
<evidence type="ECO:0000313" key="3">
    <source>
        <dbReference type="Proteomes" id="UP000006038"/>
    </source>
</evidence>
<reference evidence="2" key="2">
    <citation type="submission" date="2013-04" db="UniProtKB">
        <authorList>
            <consortium name="EnsemblPlants"/>
        </authorList>
    </citation>
    <scope>IDENTIFICATION</scope>
</reference>
<proteinExistence type="predicted"/>
<keyword evidence="3" id="KW-1185">Reference proteome</keyword>
<feature type="compositionally biased region" description="Basic and acidic residues" evidence="1">
    <location>
        <begin position="121"/>
        <end position="154"/>
    </location>
</feature>
<evidence type="ECO:0000256" key="1">
    <source>
        <dbReference type="SAM" id="MobiDB-lite"/>
    </source>
</evidence>
<dbReference type="EnsemblPlants" id="OB10G16350.1">
    <property type="protein sequence ID" value="OB10G16350.1"/>
    <property type="gene ID" value="OB10G16350"/>
</dbReference>
<evidence type="ECO:0000313" key="2">
    <source>
        <dbReference type="EnsemblPlants" id="OB10G16350.1"/>
    </source>
</evidence>
<feature type="compositionally biased region" description="Basic and acidic residues" evidence="1">
    <location>
        <begin position="28"/>
        <end position="39"/>
    </location>
</feature>
<reference evidence="2" key="1">
    <citation type="journal article" date="2013" name="Nat. Commun.">
        <title>Whole-genome sequencing of Oryza brachyantha reveals mechanisms underlying Oryza genome evolution.</title>
        <authorList>
            <person name="Chen J."/>
            <person name="Huang Q."/>
            <person name="Gao D."/>
            <person name="Wang J."/>
            <person name="Lang Y."/>
            <person name="Liu T."/>
            <person name="Li B."/>
            <person name="Bai Z."/>
            <person name="Luis Goicoechea J."/>
            <person name="Liang C."/>
            <person name="Chen C."/>
            <person name="Zhang W."/>
            <person name="Sun S."/>
            <person name="Liao Y."/>
            <person name="Zhang X."/>
            <person name="Yang L."/>
            <person name="Song C."/>
            <person name="Wang M."/>
            <person name="Shi J."/>
            <person name="Liu G."/>
            <person name="Liu J."/>
            <person name="Zhou H."/>
            <person name="Zhou W."/>
            <person name="Yu Q."/>
            <person name="An N."/>
            <person name="Chen Y."/>
            <person name="Cai Q."/>
            <person name="Wang B."/>
            <person name="Liu B."/>
            <person name="Min J."/>
            <person name="Huang Y."/>
            <person name="Wu H."/>
            <person name="Li Z."/>
            <person name="Zhang Y."/>
            <person name="Yin Y."/>
            <person name="Song W."/>
            <person name="Jiang J."/>
            <person name="Jackson S.A."/>
            <person name="Wing R.A."/>
            <person name="Wang J."/>
            <person name="Chen M."/>
        </authorList>
    </citation>
    <scope>NUCLEOTIDE SEQUENCE [LARGE SCALE GENOMIC DNA]</scope>
    <source>
        <strain evidence="2">cv. IRGC 101232</strain>
    </source>
</reference>
<feature type="region of interest" description="Disordered" evidence="1">
    <location>
        <begin position="118"/>
        <end position="183"/>
    </location>
</feature>
<dbReference type="HOGENOM" id="CLU_1477324_0_0_1"/>
<protein>
    <submittedName>
        <fullName evidence="2">Uncharacterized protein</fullName>
    </submittedName>
</protein>
<sequence length="183" mass="19994">MARLGHGRGEARWRIAGSRCRRRRNRGKRSDGCTREKATRRNKAATRLDHSSGAATAVQRQGEAAWRGRDGDACARVRQRAGVAKGGRRVRQVGPTCRCPEEEGGGLDYKRGNWVGLAQPGREEGRMGGEIGRPGEGEELGRGGLGHREGKEKEEEWPEGGDGDFEHGLDRGSGNLRTTHLFA</sequence>